<dbReference type="EMBL" id="OX365935">
    <property type="protein sequence ID" value="CAI4065176.1"/>
    <property type="molecule type" value="Genomic_DNA"/>
</dbReference>
<name>A0ABN8WVZ2_SACUV</name>
<proteinExistence type="predicted"/>
<gene>
    <name evidence="1" type="primary">SUVZ08G3040</name>
    <name evidence="1" type="ORF">SUVZ_08G3040</name>
</gene>
<dbReference type="Proteomes" id="UP001162085">
    <property type="component" value="Chromosome 8"/>
</dbReference>
<reference evidence="1" key="1">
    <citation type="submission" date="2022-10" db="EMBL/GenBank/DDBJ databases">
        <authorList>
            <person name="Byrne P K."/>
        </authorList>
    </citation>
    <scope>NUCLEOTIDE SEQUENCE</scope>
    <source>
        <strain evidence="1">ZP964</strain>
    </source>
</reference>
<organism evidence="1 2">
    <name type="scientific">Saccharomyces uvarum</name>
    <name type="common">Yeast</name>
    <name type="synonym">Saccharomyces bayanus var. uvarum</name>
    <dbReference type="NCBI Taxonomy" id="230603"/>
    <lineage>
        <taxon>Eukaryota</taxon>
        <taxon>Fungi</taxon>
        <taxon>Dikarya</taxon>
        <taxon>Ascomycota</taxon>
        <taxon>Saccharomycotina</taxon>
        <taxon>Saccharomycetes</taxon>
        <taxon>Saccharomycetales</taxon>
        <taxon>Saccharomycetaceae</taxon>
        <taxon>Saccharomyces</taxon>
    </lineage>
</organism>
<evidence type="ECO:0000313" key="2">
    <source>
        <dbReference type="Proteomes" id="UP001162085"/>
    </source>
</evidence>
<sequence>MSLVLVVEQEPESSTGKCKEIKLIEIESSGTMQYPKYEAVYDGNDTLVNCSEDETLENDKIILGYKKRLVIIEAQMQHLLDDLNLNLYQIEPSLIALQKHYDTFQQLIQKRKNTMLGQNYAHEPRRESIDNQGPAGVRMNLGDKFMRFQQSNGQFFDEEHILRILQKNTDFKCYFQIDKNIEQKVLLLAMYQCLNGPTRLHKVLNIDGIIHNSSVRTILGKQVSSSKWTVFLYDVKLALLAHKRDVPNFETSKMVVRYGDLFPCASYFKDHPAY</sequence>
<evidence type="ECO:0000313" key="1">
    <source>
        <dbReference type="EMBL" id="CAI4065176.1"/>
    </source>
</evidence>
<keyword evidence="2" id="KW-1185">Reference proteome</keyword>
<accession>A0ABN8WVZ2</accession>
<protein>
    <submittedName>
        <fullName evidence="1">Uncharacterized protein</fullName>
    </submittedName>
</protein>